<sequence length="291" mass="33097">MLHLWKPSVLIRPTHRTLGSQRGSPVIMVEAAQRHDAASRSRSGLEARVSLVQALSFQAISQSQRVLAGLLSETAKYAFPRRFEARNLEEALMAVPDLETIRFRVIKRTDRYEIREVEPYYVAETTMPGKNGFDFNGASQSFNALAAYLFGKNTANEQMEMTTPVYTRKVLSDGERMDMTMPVISKRASDKWNMSFVMPSKYGDRLPIPKDPSVRIKEISRRTVAVSAFSGFVADEDVKKREFQLRDALKSDAEFQAKEDAMVEVAQFNPPFTLPFMRRNEIMLEVERKAG</sequence>
<dbReference type="InterPro" id="IPR011256">
    <property type="entry name" value="Reg_factor_effector_dom_sf"/>
</dbReference>
<dbReference type="PANTHER" id="PTHR11220:SF54">
    <property type="entry name" value="OS02G0533200 PROTEIN"/>
    <property type="match status" value="1"/>
</dbReference>
<protein>
    <recommendedName>
        <fullName evidence="4">SOUL heme-binding protein</fullName>
    </recommendedName>
</protein>
<name>A0A835RT63_VANPL</name>
<dbReference type="Pfam" id="PF04832">
    <property type="entry name" value="SOUL"/>
    <property type="match status" value="1"/>
</dbReference>
<accession>A0A835RT63</accession>
<dbReference type="AlphaFoldDB" id="A0A835RT63"/>
<evidence type="ECO:0000256" key="1">
    <source>
        <dbReference type="ARBA" id="ARBA00009817"/>
    </source>
</evidence>
<dbReference type="Proteomes" id="UP000639772">
    <property type="component" value="Unassembled WGS sequence"/>
</dbReference>
<dbReference type="OrthoDB" id="6424451at2759"/>
<dbReference type="EMBL" id="JADCNM010000002">
    <property type="protein sequence ID" value="KAG0495029.1"/>
    <property type="molecule type" value="Genomic_DNA"/>
</dbReference>
<dbReference type="Gene3D" id="3.20.80.10">
    <property type="entry name" value="Regulatory factor, effector binding domain"/>
    <property type="match status" value="1"/>
</dbReference>
<comment type="similarity">
    <text evidence="1">Belongs to the HEBP family.</text>
</comment>
<dbReference type="PANTHER" id="PTHR11220">
    <property type="entry name" value="HEME-BINDING PROTEIN-RELATED"/>
    <property type="match status" value="1"/>
</dbReference>
<dbReference type="InterPro" id="IPR006917">
    <property type="entry name" value="SOUL_heme-bd"/>
</dbReference>
<proteinExistence type="inferred from homology"/>
<comment type="caution">
    <text evidence="2">The sequence shown here is derived from an EMBL/GenBank/DDBJ whole genome shotgun (WGS) entry which is preliminary data.</text>
</comment>
<evidence type="ECO:0008006" key="4">
    <source>
        <dbReference type="Google" id="ProtNLM"/>
    </source>
</evidence>
<evidence type="ECO:0000313" key="2">
    <source>
        <dbReference type="EMBL" id="KAG0495029.1"/>
    </source>
</evidence>
<evidence type="ECO:0000313" key="3">
    <source>
        <dbReference type="Proteomes" id="UP000639772"/>
    </source>
</evidence>
<reference evidence="2 3" key="1">
    <citation type="journal article" date="2020" name="Nat. Food">
        <title>A phased Vanilla planifolia genome enables genetic improvement of flavour and production.</title>
        <authorList>
            <person name="Hasing T."/>
            <person name="Tang H."/>
            <person name="Brym M."/>
            <person name="Khazi F."/>
            <person name="Huang T."/>
            <person name="Chambers A.H."/>
        </authorList>
    </citation>
    <scope>NUCLEOTIDE SEQUENCE [LARGE SCALE GENOMIC DNA]</scope>
    <source>
        <tissue evidence="2">Leaf</tissue>
    </source>
</reference>
<gene>
    <name evidence="2" type="ORF">HPP92_006023</name>
</gene>
<organism evidence="2 3">
    <name type="scientific">Vanilla planifolia</name>
    <name type="common">Vanilla</name>
    <dbReference type="NCBI Taxonomy" id="51239"/>
    <lineage>
        <taxon>Eukaryota</taxon>
        <taxon>Viridiplantae</taxon>
        <taxon>Streptophyta</taxon>
        <taxon>Embryophyta</taxon>
        <taxon>Tracheophyta</taxon>
        <taxon>Spermatophyta</taxon>
        <taxon>Magnoliopsida</taxon>
        <taxon>Liliopsida</taxon>
        <taxon>Asparagales</taxon>
        <taxon>Orchidaceae</taxon>
        <taxon>Vanilloideae</taxon>
        <taxon>Vanilleae</taxon>
        <taxon>Vanilla</taxon>
    </lineage>
</organism>
<dbReference type="SUPFAM" id="SSF55136">
    <property type="entry name" value="Probable bacterial effector-binding domain"/>
    <property type="match status" value="1"/>
</dbReference>